<dbReference type="EMBL" id="BMCM01000006">
    <property type="protein sequence ID" value="GGD88517.1"/>
    <property type="molecule type" value="Genomic_DNA"/>
</dbReference>
<evidence type="ECO:0000313" key="2">
    <source>
        <dbReference type="Proteomes" id="UP000629365"/>
    </source>
</evidence>
<evidence type="ECO:0000313" key="1">
    <source>
        <dbReference type="EMBL" id="GGD88517.1"/>
    </source>
</evidence>
<dbReference type="Proteomes" id="UP000629365">
    <property type="component" value="Unassembled WGS sequence"/>
</dbReference>
<evidence type="ECO:0008006" key="3">
    <source>
        <dbReference type="Google" id="ProtNLM"/>
    </source>
</evidence>
<proteinExistence type="predicted"/>
<sequence length="103" mass="11408">MTMTAPEPPKPESTTWEVIPLGHGAWRISDGSRKQTDPGRLVAYVDRNDTGTLEVLWLRSPCPTRSRYRDIDDLLADLDAAVAMGATPARSTRPNEIPHFPPV</sequence>
<gene>
    <name evidence="1" type="ORF">GCM10007269_34040</name>
</gene>
<name>A0ABQ1S2E7_9MICO</name>
<dbReference type="RefSeq" id="WP_188437907.1">
    <property type="nucleotide sequence ID" value="NZ_BMCM01000006.1"/>
</dbReference>
<protein>
    <recommendedName>
        <fullName evidence="3">Transposase</fullName>
    </recommendedName>
</protein>
<keyword evidence="2" id="KW-1185">Reference proteome</keyword>
<accession>A0ABQ1S2E7</accession>
<reference evidence="2" key="1">
    <citation type="journal article" date="2019" name="Int. J. Syst. Evol. Microbiol.">
        <title>The Global Catalogue of Microorganisms (GCM) 10K type strain sequencing project: providing services to taxonomists for standard genome sequencing and annotation.</title>
        <authorList>
            <consortium name="The Broad Institute Genomics Platform"/>
            <consortium name="The Broad Institute Genome Sequencing Center for Infectious Disease"/>
            <person name="Wu L."/>
            <person name="Ma J."/>
        </authorList>
    </citation>
    <scope>NUCLEOTIDE SEQUENCE [LARGE SCALE GENOMIC DNA]</scope>
    <source>
        <strain evidence="2">CCM 7640</strain>
    </source>
</reference>
<comment type="caution">
    <text evidence="1">The sequence shown here is derived from an EMBL/GenBank/DDBJ whole genome shotgun (WGS) entry which is preliminary data.</text>
</comment>
<organism evidence="1 2">
    <name type="scientific">Microbacterium murale</name>
    <dbReference type="NCBI Taxonomy" id="1081040"/>
    <lineage>
        <taxon>Bacteria</taxon>
        <taxon>Bacillati</taxon>
        <taxon>Actinomycetota</taxon>
        <taxon>Actinomycetes</taxon>
        <taxon>Micrococcales</taxon>
        <taxon>Microbacteriaceae</taxon>
        <taxon>Microbacterium</taxon>
    </lineage>
</organism>